<keyword evidence="2" id="KW-1003">Cell membrane</keyword>
<name>A0A7V5CTK5_9BACT</name>
<evidence type="ECO:0000259" key="8">
    <source>
        <dbReference type="Pfam" id="PF06271"/>
    </source>
</evidence>
<feature type="transmembrane region" description="Helical" evidence="7">
    <location>
        <begin position="321"/>
        <end position="343"/>
    </location>
</feature>
<organism evidence="9">
    <name type="scientific">Acidobacterium capsulatum</name>
    <dbReference type="NCBI Taxonomy" id="33075"/>
    <lineage>
        <taxon>Bacteria</taxon>
        <taxon>Pseudomonadati</taxon>
        <taxon>Acidobacteriota</taxon>
        <taxon>Terriglobia</taxon>
        <taxon>Terriglobales</taxon>
        <taxon>Acidobacteriaceae</taxon>
        <taxon>Acidobacterium</taxon>
    </lineage>
</organism>
<dbReference type="AlphaFoldDB" id="A0A7V5CTK5"/>
<protein>
    <submittedName>
        <fullName evidence="9">RDD family protein</fullName>
    </submittedName>
</protein>
<feature type="compositionally biased region" description="Low complexity" evidence="6">
    <location>
        <begin position="146"/>
        <end position="157"/>
    </location>
</feature>
<keyword evidence="4 7" id="KW-1133">Transmembrane helix</keyword>
<accession>A0A7V5CTK5</accession>
<evidence type="ECO:0000256" key="6">
    <source>
        <dbReference type="SAM" id="MobiDB-lite"/>
    </source>
</evidence>
<feature type="region of interest" description="Disordered" evidence="6">
    <location>
        <begin position="114"/>
        <end position="191"/>
    </location>
</feature>
<evidence type="ECO:0000256" key="2">
    <source>
        <dbReference type="ARBA" id="ARBA00022475"/>
    </source>
</evidence>
<evidence type="ECO:0000256" key="3">
    <source>
        <dbReference type="ARBA" id="ARBA00022692"/>
    </source>
</evidence>
<comment type="caution">
    <text evidence="9">The sequence shown here is derived from an EMBL/GenBank/DDBJ whole genome shotgun (WGS) entry which is preliminary data.</text>
</comment>
<proteinExistence type="predicted"/>
<keyword evidence="5 7" id="KW-0472">Membrane</keyword>
<keyword evidence="3 7" id="KW-0812">Transmembrane</keyword>
<dbReference type="EMBL" id="DTKL01000032">
    <property type="protein sequence ID" value="HGY94200.1"/>
    <property type="molecule type" value="Genomic_DNA"/>
</dbReference>
<dbReference type="GO" id="GO:0005886">
    <property type="term" value="C:plasma membrane"/>
    <property type="evidence" value="ECO:0007669"/>
    <property type="project" value="UniProtKB-SubCell"/>
</dbReference>
<feature type="domain" description="RDD" evidence="8">
    <location>
        <begin position="315"/>
        <end position="439"/>
    </location>
</feature>
<feature type="transmembrane region" description="Helical" evidence="7">
    <location>
        <begin position="408"/>
        <end position="427"/>
    </location>
</feature>
<reference evidence="9" key="1">
    <citation type="journal article" date="2020" name="mSystems">
        <title>Genome- and Community-Level Interaction Insights into Carbon Utilization and Element Cycling Functions of Hydrothermarchaeota in Hydrothermal Sediment.</title>
        <authorList>
            <person name="Zhou Z."/>
            <person name="Liu Y."/>
            <person name="Xu W."/>
            <person name="Pan J."/>
            <person name="Luo Z.H."/>
            <person name="Li M."/>
        </authorList>
    </citation>
    <scope>NUCLEOTIDE SEQUENCE [LARGE SCALE GENOMIC DNA]</scope>
    <source>
        <strain evidence="9">SpSt-855</strain>
    </source>
</reference>
<comment type="subcellular location">
    <subcellularLocation>
        <location evidence="1">Cell membrane</location>
        <topology evidence="1">Multi-pass membrane protein</topology>
    </subcellularLocation>
</comment>
<gene>
    <name evidence="9" type="ORF">ENW50_05880</name>
</gene>
<dbReference type="PANTHER" id="PTHR36115:SF4">
    <property type="entry name" value="MEMBRANE PROTEIN"/>
    <property type="match status" value="1"/>
</dbReference>
<evidence type="ECO:0000256" key="1">
    <source>
        <dbReference type="ARBA" id="ARBA00004651"/>
    </source>
</evidence>
<dbReference type="PANTHER" id="PTHR36115">
    <property type="entry name" value="PROLINE-RICH ANTIGEN HOMOLOG-RELATED"/>
    <property type="match status" value="1"/>
</dbReference>
<dbReference type="Pfam" id="PF06271">
    <property type="entry name" value="RDD"/>
    <property type="match status" value="1"/>
</dbReference>
<evidence type="ECO:0000256" key="7">
    <source>
        <dbReference type="SAM" id="Phobius"/>
    </source>
</evidence>
<sequence length="449" mass="49333">MRKILSQTQSLPAWKEEINAKLTAHRSRRVPAPGGQQNLLPGMDALQPAAGERAGRRIAAKVAERYAKAPSYSEMLAQEAAKAARAAAEAAHQAHAAAQAMLQGFEMDRAEAWEQAESGDRSRLAQRQTAFEEQAEPPAGNRWEEMAAPAEEVPSAPVYRIREESLPPAPRTPAEAYAAGTKRGPEPAAESIREAEPAPALQLFEDPIEAATIEPAHPLPARVIEFPRELVASRKARPRLEEGPLRSAEEEQSQLRIFEVEPEAISHEPLLEEPVLPEWHSIRLDSAPARYAAALAEDLPLSVPELLLDAPIYSASLEDRLMAGLVDACLVGAGFLAFVATFVACTPHPPTGKLALAGAGAALLVLFAVYQWLFFTFAEGTPGMRYAKIALCTFDDENPTRQTMRRRVVALLLASLPLGLGFLWSFFDEDRLGWHDRMTRTYQRSYREK</sequence>
<evidence type="ECO:0000256" key="4">
    <source>
        <dbReference type="ARBA" id="ARBA00022989"/>
    </source>
</evidence>
<feature type="compositionally biased region" description="Basic and acidic residues" evidence="6">
    <location>
        <begin position="114"/>
        <end position="123"/>
    </location>
</feature>
<feature type="transmembrane region" description="Helical" evidence="7">
    <location>
        <begin position="355"/>
        <end position="378"/>
    </location>
</feature>
<evidence type="ECO:0000256" key="5">
    <source>
        <dbReference type="ARBA" id="ARBA00023136"/>
    </source>
</evidence>
<dbReference type="InterPro" id="IPR051791">
    <property type="entry name" value="Pra-immunoreactive"/>
</dbReference>
<dbReference type="InterPro" id="IPR010432">
    <property type="entry name" value="RDD"/>
</dbReference>
<evidence type="ECO:0000313" key="9">
    <source>
        <dbReference type="EMBL" id="HGY94200.1"/>
    </source>
</evidence>